<feature type="compositionally biased region" description="Acidic residues" evidence="6">
    <location>
        <begin position="162"/>
        <end position="208"/>
    </location>
</feature>
<evidence type="ECO:0000259" key="7">
    <source>
        <dbReference type="SMART" id="SM00446"/>
    </source>
</evidence>
<dbReference type="AlphaFoldDB" id="F4X7K0"/>
<dbReference type="InterPro" id="IPR001611">
    <property type="entry name" value="Leu-rich_rpt"/>
</dbReference>
<keyword evidence="9" id="KW-1185">Reference proteome</keyword>
<proteinExistence type="inferred from homology"/>
<gene>
    <name evidence="8" type="ORF">G5I_14377</name>
</gene>
<dbReference type="GO" id="GO:0042393">
    <property type="term" value="F:histone binding"/>
    <property type="evidence" value="ECO:0007669"/>
    <property type="project" value="TreeGrafter"/>
</dbReference>
<feature type="domain" description="U2A'/phosphoprotein 32 family A C-terminal" evidence="7">
    <location>
        <begin position="140"/>
        <end position="158"/>
    </location>
</feature>
<reference evidence="8" key="1">
    <citation type="submission" date="2011-02" db="EMBL/GenBank/DDBJ databases">
        <title>The genome of the leaf-cutting ant Acromyrmex echinatior suggests key adaptations to social evolution and fungus farming.</title>
        <authorList>
            <person name="Nygaard S."/>
            <person name="Zhang G."/>
        </authorList>
    </citation>
    <scope>NUCLEOTIDE SEQUENCE</scope>
</reference>
<dbReference type="InParanoid" id="F4X7K0"/>
<dbReference type="SMART" id="SM00446">
    <property type="entry name" value="LRRcap"/>
    <property type="match status" value="1"/>
</dbReference>
<evidence type="ECO:0000313" key="9">
    <source>
        <dbReference type="Proteomes" id="UP000007755"/>
    </source>
</evidence>
<dbReference type="PANTHER" id="PTHR11375:SF0">
    <property type="entry name" value="ACIDIC LEUCINE-RICH NUCLEAR PHOSPHOPROTEIN 32 FAMILY MEMBER A"/>
    <property type="match status" value="1"/>
</dbReference>
<evidence type="ECO:0000256" key="5">
    <source>
        <dbReference type="ARBA" id="ARBA00067860"/>
    </source>
</evidence>
<sequence length="278" mass="31434">MVTVYITHRIINILTRKFMGISKLQQRKQFATVIKELVLDNCRSTQIVGLTNEFSALESLSLINVGLTSLKGFPKLSSLKKLELSDNRISGGLNLLDSSPKLTHLNLSGNKIKDLDTLQPLKEFKNLKSLDLFNNEVTNMDNYREKVFNLIPSLRYLDGYDADDCEVDSDGEDDEVNGNEDGEGGGNEEDSEEVSDEEDEDFLDDDPGLDIVYKEKLGDSDEEDYMGEEEEEDDDEDNEDDEQEEEEVSELTNHNRIHKATTGSEKYGRSIRSCLNDV</sequence>
<evidence type="ECO:0000256" key="2">
    <source>
        <dbReference type="ARBA" id="ARBA00022737"/>
    </source>
</evidence>
<comment type="similarity">
    <text evidence="3">Belongs to the ANP32 family.</text>
</comment>
<evidence type="ECO:0000256" key="1">
    <source>
        <dbReference type="ARBA" id="ARBA00022614"/>
    </source>
</evidence>
<dbReference type="eggNOG" id="KOG2739">
    <property type="taxonomic scope" value="Eukaryota"/>
</dbReference>
<dbReference type="SUPFAM" id="SSF52058">
    <property type="entry name" value="L domain-like"/>
    <property type="match status" value="1"/>
</dbReference>
<dbReference type="OrthoDB" id="2160613at2759"/>
<organism evidence="9">
    <name type="scientific">Acromyrmex echinatior</name>
    <name type="common">Panamanian leafcutter ant</name>
    <name type="synonym">Acromyrmex octospinosus echinatior</name>
    <dbReference type="NCBI Taxonomy" id="103372"/>
    <lineage>
        <taxon>Eukaryota</taxon>
        <taxon>Metazoa</taxon>
        <taxon>Ecdysozoa</taxon>
        <taxon>Arthropoda</taxon>
        <taxon>Hexapoda</taxon>
        <taxon>Insecta</taxon>
        <taxon>Pterygota</taxon>
        <taxon>Neoptera</taxon>
        <taxon>Endopterygota</taxon>
        <taxon>Hymenoptera</taxon>
        <taxon>Apocrita</taxon>
        <taxon>Aculeata</taxon>
        <taxon>Formicoidea</taxon>
        <taxon>Formicidae</taxon>
        <taxon>Myrmicinae</taxon>
        <taxon>Acromyrmex</taxon>
    </lineage>
</organism>
<evidence type="ECO:0000313" key="8">
    <source>
        <dbReference type="EMBL" id="EGI57577.1"/>
    </source>
</evidence>
<comment type="function">
    <text evidence="4">Implicated in a number of cellular processes, including proliferation, differentiation, caspase-dependent and caspase-independent apoptosis, suppression of transformation (tumor suppressor), inhibition of protein phosphatase 2A, regulation of mRNA trafficking and stability, and inhibition of acetyltransferases as part of the INHAT (inhibitor of histone acetyltransferases) complex.</text>
</comment>
<keyword evidence="2" id="KW-0677">Repeat</keyword>
<dbReference type="PROSITE" id="PS51450">
    <property type="entry name" value="LRR"/>
    <property type="match status" value="1"/>
</dbReference>
<accession>F4X7K0</accession>
<dbReference type="InterPro" id="IPR003603">
    <property type="entry name" value="U2A'_phosphoprotein32A_C"/>
</dbReference>
<feature type="compositionally biased region" description="Acidic residues" evidence="6">
    <location>
        <begin position="220"/>
        <end position="249"/>
    </location>
</feature>
<dbReference type="InterPro" id="IPR032675">
    <property type="entry name" value="LRR_dom_sf"/>
</dbReference>
<dbReference type="FunFam" id="3.80.10.10:FF:000003">
    <property type="entry name" value="Acidic leucine-rich nuclear phosphoprotein 32 family member A"/>
    <property type="match status" value="1"/>
</dbReference>
<dbReference type="EMBL" id="GL888851">
    <property type="protein sequence ID" value="EGI57577.1"/>
    <property type="molecule type" value="Genomic_DNA"/>
</dbReference>
<dbReference type="PANTHER" id="PTHR11375">
    <property type="entry name" value="ACIDIC LEUCINE-RICH NUCLEAR PHOSPHOPROTEIN 32"/>
    <property type="match status" value="1"/>
</dbReference>
<keyword evidence="1" id="KW-0433">Leucine-rich repeat</keyword>
<evidence type="ECO:0000256" key="3">
    <source>
        <dbReference type="ARBA" id="ARBA00025777"/>
    </source>
</evidence>
<dbReference type="STRING" id="103372.F4X7K0"/>
<dbReference type="Pfam" id="PF14580">
    <property type="entry name" value="LRR_9"/>
    <property type="match status" value="1"/>
</dbReference>
<dbReference type="Proteomes" id="UP000007755">
    <property type="component" value="Unassembled WGS sequence"/>
</dbReference>
<dbReference type="GO" id="GO:0005634">
    <property type="term" value="C:nucleus"/>
    <property type="evidence" value="ECO:0007669"/>
    <property type="project" value="TreeGrafter"/>
</dbReference>
<name>F4X7K0_ACREC</name>
<dbReference type="InterPro" id="IPR045081">
    <property type="entry name" value="AN32"/>
</dbReference>
<evidence type="ECO:0000256" key="4">
    <source>
        <dbReference type="ARBA" id="ARBA00056686"/>
    </source>
</evidence>
<evidence type="ECO:0000256" key="6">
    <source>
        <dbReference type="SAM" id="MobiDB-lite"/>
    </source>
</evidence>
<dbReference type="Gene3D" id="3.80.10.10">
    <property type="entry name" value="Ribonuclease Inhibitor"/>
    <property type="match status" value="1"/>
</dbReference>
<feature type="region of interest" description="Disordered" evidence="6">
    <location>
        <begin position="162"/>
        <end position="278"/>
    </location>
</feature>
<dbReference type="FunCoup" id="F4X7K0">
    <property type="interactions" value="1817"/>
</dbReference>
<protein>
    <recommendedName>
        <fullName evidence="5">Acidic leucine-rich nuclear phosphoprotein 32 family member A</fullName>
    </recommendedName>
</protein>